<proteinExistence type="predicted"/>
<accession>A0A9P9F6Q2</accession>
<sequence>MAATFRSAHSSFGLDFMLPVTLAHRHGIDESVRALPCLGDLKLAAFPWPDAMPFLPGDKAVSHRSNSTDALSKPHAVDRWHCLSPQQSLALHPRHLLNQWRRFAFRKPSLIRVTLPKLGYTEQHYTDSALVLDIKKETSHKCSPPPAANYRL</sequence>
<organism evidence="1 2">
    <name type="scientific">Dactylonectria estremocensis</name>
    <dbReference type="NCBI Taxonomy" id="1079267"/>
    <lineage>
        <taxon>Eukaryota</taxon>
        <taxon>Fungi</taxon>
        <taxon>Dikarya</taxon>
        <taxon>Ascomycota</taxon>
        <taxon>Pezizomycotina</taxon>
        <taxon>Sordariomycetes</taxon>
        <taxon>Hypocreomycetidae</taxon>
        <taxon>Hypocreales</taxon>
        <taxon>Nectriaceae</taxon>
        <taxon>Dactylonectria</taxon>
    </lineage>
</organism>
<dbReference type="EMBL" id="JAGMUU010000004">
    <property type="protein sequence ID" value="KAH7155249.1"/>
    <property type="molecule type" value="Genomic_DNA"/>
</dbReference>
<gene>
    <name evidence="1" type="ORF">B0J13DRAFT_521404</name>
</gene>
<dbReference type="AlphaFoldDB" id="A0A9P9F6Q2"/>
<dbReference type="Proteomes" id="UP000717696">
    <property type="component" value="Unassembled WGS sequence"/>
</dbReference>
<protein>
    <submittedName>
        <fullName evidence="1">Uncharacterized protein</fullName>
    </submittedName>
</protein>
<evidence type="ECO:0000313" key="1">
    <source>
        <dbReference type="EMBL" id="KAH7155249.1"/>
    </source>
</evidence>
<name>A0A9P9F6Q2_9HYPO</name>
<reference evidence="1" key="1">
    <citation type="journal article" date="2021" name="Nat. Commun.">
        <title>Genetic determinants of endophytism in the Arabidopsis root mycobiome.</title>
        <authorList>
            <person name="Mesny F."/>
            <person name="Miyauchi S."/>
            <person name="Thiergart T."/>
            <person name="Pickel B."/>
            <person name="Atanasova L."/>
            <person name="Karlsson M."/>
            <person name="Huettel B."/>
            <person name="Barry K.W."/>
            <person name="Haridas S."/>
            <person name="Chen C."/>
            <person name="Bauer D."/>
            <person name="Andreopoulos W."/>
            <person name="Pangilinan J."/>
            <person name="LaButti K."/>
            <person name="Riley R."/>
            <person name="Lipzen A."/>
            <person name="Clum A."/>
            <person name="Drula E."/>
            <person name="Henrissat B."/>
            <person name="Kohler A."/>
            <person name="Grigoriev I.V."/>
            <person name="Martin F.M."/>
            <person name="Hacquard S."/>
        </authorList>
    </citation>
    <scope>NUCLEOTIDE SEQUENCE</scope>
    <source>
        <strain evidence="1">MPI-CAGE-AT-0021</strain>
    </source>
</reference>
<evidence type="ECO:0000313" key="2">
    <source>
        <dbReference type="Proteomes" id="UP000717696"/>
    </source>
</evidence>
<keyword evidence="2" id="KW-1185">Reference proteome</keyword>
<comment type="caution">
    <text evidence="1">The sequence shown here is derived from an EMBL/GenBank/DDBJ whole genome shotgun (WGS) entry which is preliminary data.</text>
</comment>